<name>A0A126SYY0_9BACT</name>
<sequence>MARKIEPRDSDGSAMEELRTRRFMSITEFKKNPMRSFTEAAGETFAVLNFNRPEFYVVPAAAYSVLLDRLEAAEEQKTGAASLALECIQA</sequence>
<organism evidence="1">
    <name type="scientific">uncultured bacterium UPO68_UPO87</name>
    <dbReference type="NCBI Taxonomy" id="1776988"/>
    <lineage>
        <taxon>Bacteria</taxon>
        <taxon>environmental samples</taxon>
    </lineage>
</organism>
<evidence type="ECO:0000313" key="1">
    <source>
        <dbReference type="EMBL" id="AMK59517.1"/>
    </source>
</evidence>
<reference evidence="1" key="1">
    <citation type="journal article" date="2016" name="Appl. Environ. Microbiol.">
        <title>Functional Metagenomics of a Biostimulated Petroleum-Contaminated Soil Reveals an Extraordinary Diversity of Extradiol Dioxygenases.</title>
        <authorList>
            <person name="Terron-Gonzalez L."/>
            <person name="Martin-Cabello G."/>
            <person name="Ferrer M."/>
            <person name="Santero E."/>
        </authorList>
    </citation>
    <scope>NUCLEOTIDE SEQUENCE</scope>
</reference>
<dbReference type="AlphaFoldDB" id="A0A126SYY0"/>
<proteinExistence type="predicted"/>
<protein>
    <submittedName>
        <fullName evidence="1">Prevent-host-death family protein</fullName>
    </submittedName>
</protein>
<dbReference type="EMBL" id="KU144991">
    <property type="protein sequence ID" value="AMK59517.1"/>
    <property type="molecule type" value="Genomic_DNA"/>
</dbReference>
<accession>A0A126SYY0</accession>